<gene>
    <name evidence="1" type="ORF">GBAR_LOCUS2883</name>
</gene>
<dbReference type="Proteomes" id="UP001174909">
    <property type="component" value="Unassembled WGS sequence"/>
</dbReference>
<evidence type="ECO:0000313" key="2">
    <source>
        <dbReference type="Proteomes" id="UP001174909"/>
    </source>
</evidence>
<organism evidence="1 2">
    <name type="scientific">Geodia barretti</name>
    <name type="common">Barrett's horny sponge</name>
    <dbReference type="NCBI Taxonomy" id="519541"/>
    <lineage>
        <taxon>Eukaryota</taxon>
        <taxon>Metazoa</taxon>
        <taxon>Porifera</taxon>
        <taxon>Demospongiae</taxon>
        <taxon>Heteroscleromorpha</taxon>
        <taxon>Tetractinellida</taxon>
        <taxon>Astrophorina</taxon>
        <taxon>Geodiidae</taxon>
        <taxon>Geodia</taxon>
    </lineage>
</organism>
<keyword evidence="2" id="KW-1185">Reference proteome</keyword>
<dbReference type="AlphaFoldDB" id="A0AA35VZC9"/>
<protein>
    <submittedName>
        <fullName evidence="1">Uncharacterized protein</fullName>
    </submittedName>
</protein>
<reference evidence="1" key="1">
    <citation type="submission" date="2023-03" db="EMBL/GenBank/DDBJ databases">
        <authorList>
            <person name="Steffen K."/>
            <person name="Cardenas P."/>
        </authorList>
    </citation>
    <scope>NUCLEOTIDE SEQUENCE</scope>
</reference>
<sequence length="119" mass="13258">MARMDLSELFAAHRGIISEKITERKKSATVLRELLESAPIVDYITASTRGVQTTKSKHGGGQSPLTWSSLFRNVVGYILKEGDAVAKMEEKSRSSSTITTRKKDMSDMLRSIYQSCQQT</sequence>
<comment type="caution">
    <text evidence="1">The sequence shown here is derived from an EMBL/GenBank/DDBJ whole genome shotgun (WGS) entry which is preliminary data.</text>
</comment>
<name>A0AA35VZC9_GEOBA</name>
<dbReference type="EMBL" id="CASHTH010000396">
    <property type="protein sequence ID" value="CAI8000267.1"/>
    <property type="molecule type" value="Genomic_DNA"/>
</dbReference>
<evidence type="ECO:0000313" key="1">
    <source>
        <dbReference type="EMBL" id="CAI8000267.1"/>
    </source>
</evidence>
<accession>A0AA35VZC9</accession>
<proteinExistence type="predicted"/>